<feature type="domain" description="Ubiquitin-like protease family profile" evidence="5">
    <location>
        <begin position="563"/>
        <end position="760"/>
    </location>
</feature>
<dbReference type="GO" id="GO:0008234">
    <property type="term" value="F:cysteine-type peptidase activity"/>
    <property type="evidence" value="ECO:0007669"/>
    <property type="project" value="InterPro"/>
</dbReference>
<evidence type="ECO:0000256" key="2">
    <source>
        <dbReference type="ARBA" id="ARBA00022670"/>
    </source>
</evidence>
<dbReference type="PROSITE" id="PS50600">
    <property type="entry name" value="ULP_PROTEASE"/>
    <property type="match status" value="1"/>
</dbReference>
<dbReference type="SUPFAM" id="SSF54001">
    <property type="entry name" value="Cysteine proteinases"/>
    <property type="match status" value="1"/>
</dbReference>
<evidence type="ECO:0000256" key="3">
    <source>
        <dbReference type="ARBA" id="ARBA00022801"/>
    </source>
</evidence>
<sequence length="820" mass="93848">MDSNKNTSSMGSVWIRLDDKRTSAVVVSNRRLSMGSIKTHQAVGSSKSSEISEPKNELSDTPSPRTRSSKSYEICEPKNYLEITPYRRITRSFTTSSQSNVSGNRLSVRRLVNTDFEWTGTKNPTMEKGKMPVEEEVPDDSRVTAADLDKMLYDLDQVKVTVIQPSEVEIKAGYFVGLHIKEPAFKSVDTLRTDHDVVKVNLHDVKGKKKKNMSKGDFVHCSKRNIRDISDQREPHQSYERPHDFKIVGELQFHVLDLQDKQNEIINLHNDLKTDIQRVERFVEDKYRCLMEEIRRNTHSDNHDYGNASTDISKKKSAAMETKAREDGGYGNTPNNNVEMFAMKDDNNLPHQTVHAVVGEKSSKTIELATDTHDDIHFTEEDLIQVDNIVNSVHSMKHKSILQHVLRNDSQPTGHANMYSKKLFHLDTTPNYLLEKSRPVVCGVLANPKAPMMDGEPAQNVILLEPGDENNSNEATPTKKNNVVSIHPLCNTVGLINTPVSGTNLNTNYRMYAIKEGMAPPHIDDFEAFENWFQDGFKSGQTTFKFPPSKDILNPPLQFGPYMIDRKTWWYELRQPNVCMRDTHLNVCFYYFRKMVKFRKVISFNGTTTDSFFGSMVRAAYKACSKDINAISNFRLLVEYAKGEYMHCNTRWADVDNVIIPIMMDKKAHWILGQFDIKRRFLNVYNPNRLTISDRMVFSDIEAFAYVLPCLMFKINAWQASPADRIGLVTPLDVNIITDIPQNDNGQDCGLYVIRFAEYIINGVTDKASWMLDPIKYRTSLASQLLKHGCEKVIEAYDTDFDLVPRSVRRKRKMKGLMIE</sequence>
<dbReference type="Proteomes" id="UP000834106">
    <property type="component" value="Chromosome 8"/>
</dbReference>
<gene>
    <name evidence="6" type="ORF">FPE_LOCUS13260</name>
</gene>
<dbReference type="InterPro" id="IPR003653">
    <property type="entry name" value="Peptidase_C48_C"/>
</dbReference>
<keyword evidence="2" id="KW-0645">Protease</keyword>
<evidence type="ECO:0000259" key="5">
    <source>
        <dbReference type="PROSITE" id="PS50600"/>
    </source>
</evidence>
<keyword evidence="7" id="KW-1185">Reference proteome</keyword>
<evidence type="ECO:0000256" key="1">
    <source>
        <dbReference type="ARBA" id="ARBA00005234"/>
    </source>
</evidence>
<feature type="compositionally biased region" description="Polar residues" evidence="4">
    <location>
        <begin position="36"/>
        <end position="49"/>
    </location>
</feature>
<dbReference type="PANTHER" id="PTHR31470:SF53">
    <property type="entry name" value="CYSTEINE PROTEINASES SUPERFAMILY PROTEIN-RELATED"/>
    <property type="match status" value="1"/>
</dbReference>
<protein>
    <recommendedName>
        <fullName evidence="5">Ubiquitin-like protease family profile domain-containing protein</fullName>
    </recommendedName>
</protein>
<dbReference type="EMBL" id="OU503043">
    <property type="protein sequence ID" value="CAI9765830.1"/>
    <property type="molecule type" value="Genomic_DNA"/>
</dbReference>
<comment type="similarity">
    <text evidence="1">Belongs to the peptidase C48 family.</text>
</comment>
<dbReference type="PANTHER" id="PTHR31470">
    <property type="entry name" value="CYSTEINE PROTEINASES SUPERFAMILY PROTEIN-RELATED-RELATED"/>
    <property type="match status" value="1"/>
</dbReference>
<organism evidence="6 7">
    <name type="scientific">Fraxinus pennsylvanica</name>
    <dbReference type="NCBI Taxonomy" id="56036"/>
    <lineage>
        <taxon>Eukaryota</taxon>
        <taxon>Viridiplantae</taxon>
        <taxon>Streptophyta</taxon>
        <taxon>Embryophyta</taxon>
        <taxon>Tracheophyta</taxon>
        <taxon>Spermatophyta</taxon>
        <taxon>Magnoliopsida</taxon>
        <taxon>eudicotyledons</taxon>
        <taxon>Gunneridae</taxon>
        <taxon>Pentapetalae</taxon>
        <taxon>asterids</taxon>
        <taxon>lamiids</taxon>
        <taxon>Lamiales</taxon>
        <taxon>Oleaceae</taxon>
        <taxon>Oleeae</taxon>
        <taxon>Fraxinus</taxon>
    </lineage>
</organism>
<reference evidence="6" key="1">
    <citation type="submission" date="2023-05" db="EMBL/GenBank/DDBJ databases">
        <authorList>
            <person name="Huff M."/>
        </authorList>
    </citation>
    <scope>NUCLEOTIDE SEQUENCE</scope>
</reference>
<evidence type="ECO:0000313" key="7">
    <source>
        <dbReference type="Proteomes" id="UP000834106"/>
    </source>
</evidence>
<evidence type="ECO:0000256" key="4">
    <source>
        <dbReference type="SAM" id="MobiDB-lite"/>
    </source>
</evidence>
<feature type="compositionally biased region" description="Polar residues" evidence="4">
    <location>
        <begin position="59"/>
        <end position="71"/>
    </location>
</feature>
<name>A0AAD1ZA89_9LAMI</name>
<dbReference type="AlphaFoldDB" id="A0AAD1ZA89"/>
<dbReference type="Pfam" id="PF02902">
    <property type="entry name" value="Peptidase_C48"/>
    <property type="match status" value="1"/>
</dbReference>
<proteinExistence type="inferred from homology"/>
<dbReference type="Gene3D" id="3.40.395.10">
    <property type="entry name" value="Adenoviral Proteinase, Chain A"/>
    <property type="match status" value="1"/>
</dbReference>
<evidence type="ECO:0000313" key="6">
    <source>
        <dbReference type="EMBL" id="CAI9765830.1"/>
    </source>
</evidence>
<dbReference type="GO" id="GO:0006508">
    <property type="term" value="P:proteolysis"/>
    <property type="evidence" value="ECO:0007669"/>
    <property type="project" value="UniProtKB-KW"/>
</dbReference>
<dbReference type="InterPro" id="IPR038765">
    <property type="entry name" value="Papain-like_cys_pep_sf"/>
</dbReference>
<feature type="region of interest" description="Disordered" evidence="4">
    <location>
        <begin position="32"/>
        <end position="71"/>
    </location>
</feature>
<keyword evidence="3" id="KW-0378">Hydrolase</keyword>
<accession>A0AAD1ZA89</accession>